<keyword evidence="3" id="KW-0326">Glycosidase</keyword>
<dbReference type="EMBL" id="JBBPBK010000009">
    <property type="protein sequence ID" value="KAK9278805.1"/>
    <property type="molecule type" value="Genomic_DNA"/>
</dbReference>
<evidence type="ECO:0000313" key="6">
    <source>
        <dbReference type="Proteomes" id="UP001415857"/>
    </source>
</evidence>
<dbReference type="AlphaFoldDB" id="A0AAP0RJK8"/>
<organism evidence="5 6">
    <name type="scientific">Liquidambar formosana</name>
    <name type="common">Formosan gum</name>
    <dbReference type="NCBI Taxonomy" id="63359"/>
    <lineage>
        <taxon>Eukaryota</taxon>
        <taxon>Viridiplantae</taxon>
        <taxon>Streptophyta</taxon>
        <taxon>Embryophyta</taxon>
        <taxon>Tracheophyta</taxon>
        <taxon>Spermatophyta</taxon>
        <taxon>Magnoliopsida</taxon>
        <taxon>eudicotyledons</taxon>
        <taxon>Gunneridae</taxon>
        <taxon>Pentapetalae</taxon>
        <taxon>Saxifragales</taxon>
        <taxon>Altingiaceae</taxon>
        <taxon>Liquidambar</taxon>
    </lineage>
</organism>
<dbReference type="Pfam" id="PF00232">
    <property type="entry name" value="Glyco_hydro_1"/>
    <property type="match status" value="1"/>
</dbReference>
<reference evidence="5 6" key="1">
    <citation type="journal article" date="2024" name="Plant J.">
        <title>Genome sequences and population genomics reveal climatic adaptation and genomic divergence between two closely related sweetgum species.</title>
        <authorList>
            <person name="Xu W.Q."/>
            <person name="Ren C.Q."/>
            <person name="Zhang X.Y."/>
            <person name="Comes H.P."/>
            <person name="Liu X.H."/>
            <person name="Li Y.G."/>
            <person name="Kettle C.J."/>
            <person name="Jalonen R."/>
            <person name="Gaisberger H."/>
            <person name="Ma Y.Z."/>
            <person name="Qiu Y.X."/>
        </authorList>
    </citation>
    <scope>NUCLEOTIDE SEQUENCE [LARGE SCALE GENOMIC DNA]</scope>
    <source>
        <strain evidence="5">Hangzhou</strain>
    </source>
</reference>
<dbReference type="SUPFAM" id="SSF51445">
    <property type="entry name" value="(Trans)glycosidases"/>
    <property type="match status" value="1"/>
</dbReference>
<evidence type="ECO:0000256" key="3">
    <source>
        <dbReference type="ARBA" id="ARBA00023295"/>
    </source>
</evidence>
<dbReference type="GO" id="GO:0005975">
    <property type="term" value="P:carbohydrate metabolic process"/>
    <property type="evidence" value="ECO:0007669"/>
    <property type="project" value="InterPro"/>
</dbReference>
<name>A0AAP0RJK8_LIQFO</name>
<protein>
    <submittedName>
        <fullName evidence="5">Uncharacterized protein</fullName>
    </submittedName>
</protein>
<proteinExistence type="inferred from homology"/>
<dbReference type="InterPro" id="IPR001360">
    <property type="entry name" value="Glyco_hydro_1"/>
</dbReference>
<keyword evidence="6" id="KW-1185">Reference proteome</keyword>
<evidence type="ECO:0000256" key="4">
    <source>
        <dbReference type="RuleBase" id="RU003690"/>
    </source>
</evidence>
<gene>
    <name evidence="5" type="ORF">L1049_028384</name>
</gene>
<sequence length="473" mass="53129">MTSEDRSLRLKSKKRDNVIAVTKGRSVVVESRGLNASNDVELAIKRSDFPSDFLFGASTSAVQIEGSATKGGRGPSVWDCFTREFPEKIADRSDINKSIDSYKRYKKDVKALNNLGVDSYRFSISWTRILPNGSLTGGINQEGIDHYNNLINELMKQGIKPFVTLFHFDSPQALQDKYGGFLSRSIVNDFKDYCEICFKFFGDRVKHWITINEPLMIAQFGYDMGFAAPGRCSQSIGGCVAGNSSSEPYIVSHNMLLAHAAAARLYKKRFQAKQGGEIGISLVGQYFEPYSESPEDVAAVGRALDFYLGWYMDPLVNGDYPRSMRNLVKNRLPTFTKAEKKMVKGSCDFIGINYYTSRYVKSLPIDPHALPVSFTCDSFTDLKELLGDGIFSTFFKLQAEGSAFLYIYPHGLQKLLEYMKEKYQSPKIYITENGGLLIFEWWENNEGVGSRDTAKSDAEEKELKEGIAADIFI</sequence>
<dbReference type="PANTHER" id="PTHR10353">
    <property type="entry name" value="GLYCOSYL HYDROLASE"/>
    <property type="match status" value="1"/>
</dbReference>
<comment type="caution">
    <text evidence="5">The sequence shown here is derived from an EMBL/GenBank/DDBJ whole genome shotgun (WGS) entry which is preliminary data.</text>
</comment>
<dbReference type="GO" id="GO:0008422">
    <property type="term" value="F:beta-glucosidase activity"/>
    <property type="evidence" value="ECO:0007669"/>
    <property type="project" value="TreeGrafter"/>
</dbReference>
<accession>A0AAP0RJK8</accession>
<comment type="similarity">
    <text evidence="1 4">Belongs to the glycosyl hydrolase 1 family.</text>
</comment>
<dbReference type="Proteomes" id="UP001415857">
    <property type="component" value="Unassembled WGS sequence"/>
</dbReference>
<evidence type="ECO:0000256" key="2">
    <source>
        <dbReference type="ARBA" id="ARBA00022801"/>
    </source>
</evidence>
<dbReference type="InterPro" id="IPR017853">
    <property type="entry name" value="GH"/>
</dbReference>
<dbReference type="PANTHER" id="PTHR10353:SF154">
    <property type="entry name" value="BETA-GLUCOSIDASE 9-RELATED"/>
    <property type="match status" value="1"/>
</dbReference>
<dbReference type="FunFam" id="3.20.20.80:FF:000020">
    <property type="entry name" value="Beta-glucosidase 12"/>
    <property type="match status" value="1"/>
</dbReference>
<evidence type="ECO:0000256" key="1">
    <source>
        <dbReference type="ARBA" id="ARBA00010838"/>
    </source>
</evidence>
<evidence type="ECO:0000313" key="5">
    <source>
        <dbReference type="EMBL" id="KAK9278805.1"/>
    </source>
</evidence>
<dbReference type="Gene3D" id="3.20.20.80">
    <property type="entry name" value="Glycosidases"/>
    <property type="match status" value="1"/>
</dbReference>
<keyword evidence="2" id="KW-0378">Hydrolase</keyword>